<evidence type="ECO:0000313" key="5">
    <source>
        <dbReference type="Proteomes" id="UP000006056"/>
    </source>
</evidence>
<dbReference type="EMBL" id="CP003379">
    <property type="protein sequence ID" value="AFL87829.1"/>
    <property type="molecule type" value="Genomic_DNA"/>
</dbReference>
<dbReference type="Pfam" id="PF02632">
    <property type="entry name" value="BioY"/>
    <property type="match status" value="1"/>
</dbReference>
<keyword evidence="3" id="KW-0812">Transmembrane</keyword>
<dbReference type="Gene3D" id="1.10.1760.20">
    <property type="match status" value="1"/>
</dbReference>
<feature type="transmembrane region" description="Helical" evidence="3">
    <location>
        <begin position="175"/>
        <end position="194"/>
    </location>
</feature>
<evidence type="ECO:0000256" key="2">
    <source>
        <dbReference type="PIRNR" id="PIRNR016661"/>
    </source>
</evidence>
<proteinExistence type="inferred from homology"/>
<dbReference type="RefSeq" id="WP_014785398.1">
    <property type="nucleotide sequence ID" value="NC_018014.1"/>
</dbReference>
<keyword evidence="2" id="KW-0813">Transport</keyword>
<feature type="transmembrane region" description="Helical" evidence="3">
    <location>
        <begin position="134"/>
        <end position="155"/>
    </location>
</feature>
<feature type="transmembrane region" description="Helical" evidence="3">
    <location>
        <begin position="30"/>
        <end position="49"/>
    </location>
</feature>
<dbReference type="PANTHER" id="PTHR34295">
    <property type="entry name" value="BIOTIN TRANSPORTER BIOY"/>
    <property type="match status" value="1"/>
</dbReference>
<dbReference type="PIRSF" id="PIRSF016661">
    <property type="entry name" value="BioY"/>
    <property type="match status" value="1"/>
</dbReference>
<keyword evidence="2 3" id="KW-0472">Membrane</keyword>
<comment type="subcellular location">
    <subcellularLocation>
        <location evidence="2">Cell membrane</location>
        <topology evidence="2">Multi-pass membrane protein</topology>
    </subcellularLocation>
</comment>
<evidence type="ECO:0000256" key="3">
    <source>
        <dbReference type="SAM" id="Phobius"/>
    </source>
</evidence>
<organism evidence="4 5">
    <name type="scientific">Terriglobus roseus (strain DSM 18391 / NRRL B-41598 / KBS 63)</name>
    <dbReference type="NCBI Taxonomy" id="926566"/>
    <lineage>
        <taxon>Bacteria</taxon>
        <taxon>Pseudomonadati</taxon>
        <taxon>Acidobacteriota</taxon>
        <taxon>Terriglobia</taxon>
        <taxon>Terriglobales</taxon>
        <taxon>Acidobacteriaceae</taxon>
        <taxon>Terriglobus</taxon>
    </lineage>
</organism>
<dbReference type="GO" id="GO:0005886">
    <property type="term" value="C:plasma membrane"/>
    <property type="evidence" value="ECO:0007669"/>
    <property type="project" value="UniProtKB-SubCell"/>
</dbReference>
<dbReference type="GO" id="GO:0015225">
    <property type="term" value="F:biotin transmembrane transporter activity"/>
    <property type="evidence" value="ECO:0007669"/>
    <property type="project" value="UniProtKB-UniRule"/>
</dbReference>
<dbReference type="eggNOG" id="COG1268">
    <property type="taxonomic scope" value="Bacteria"/>
</dbReference>
<name>I3ZF11_TERRK</name>
<keyword evidence="3" id="KW-1133">Transmembrane helix</keyword>
<dbReference type="PANTHER" id="PTHR34295:SF1">
    <property type="entry name" value="BIOTIN TRANSPORTER BIOY"/>
    <property type="match status" value="1"/>
</dbReference>
<sequence>MSRLLSSALRPAPLAVNGRSASADLLLRAATVVAASLFVALCAHIAVPLPFTPVPFTLQPFAVILVGMLLGPTAGFAAMAVYLAEGAAGLPVFTPAGLPGIARLIGPTGGYLFAYPLAAAIAGALPRIVKSPRFAAYALGGLAAMTLIYTCGALWFSHQIGVNFSTALGSTVLPFALSDLVKICAAAGITAAVAKRA</sequence>
<dbReference type="KEGG" id="trs:Terro_1522"/>
<dbReference type="PATRIC" id="fig|926566.3.peg.1505"/>
<accession>I3ZF11</accession>
<comment type="similarity">
    <text evidence="1 2">Belongs to the BioY family.</text>
</comment>
<reference evidence="4 5" key="1">
    <citation type="submission" date="2012-06" db="EMBL/GenBank/DDBJ databases">
        <title>Complete genome of Terriglobus roseus DSM 18391.</title>
        <authorList>
            <consortium name="US DOE Joint Genome Institute (JGI-PGF)"/>
            <person name="Lucas S."/>
            <person name="Copeland A."/>
            <person name="Lapidus A."/>
            <person name="Glavina del Rio T."/>
            <person name="Dalin E."/>
            <person name="Tice H."/>
            <person name="Bruce D."/>
            <person name="Goodwin L."/>
            <person name="Pitluck S."/>
            <person name="Peters L."/>
            <person name="Mikhailova N."/>
            <person name="Munk A.C.C."/>
            <person name="Kyrpides N."/>
            <person name="Mavromatis K."/>
            <person name="Ivanova N."/>
            <person name="Brettin T."/>
            <person name="Detter J.C."/>
            <person name="Han C."/>
            <person name="Larimer F."/>
            <person name="Land M."/>
            <person name="Hauser L."/>
            <person name="Markowitz V."/>
            <person name="Cheng J.-F."/>
            <person name="Hugenholtz P."/>
            <person name="Woyke T."/>
            <person name="Wu D."/>
            <person name="Brambilla E."/>
            <person name="Klenk H.-P."/>
            <person name="Eisen J.A."/>
        </authorList>
    </citation>
    <scope>NUCLEOTIDE SEQUENCE [LARGE SCALE GENOMIC DNA]</scope>
    <source>
        <strain evidence="5">DSM 18391 / NRRL B-41598 / KBS 63</strain>
    </source>
</reference>
<gene>
    <name evidence="4" type="ordered locus">Terro_1522</name>
</gene>
<dbReference type="AlphaFoldDB" id="I3ZF11"/>
<dbReference type="InterPro" id="IPR003784">
    <property type="entry name" value="BioY"/>
</dbReference>
<dbReference type="HOGENOM" id="CLU_077931_2_0_0"/>
<dbReference type="OrthoDB" id="9803495at2"/>
<feature type="transmembrane region" description="Helical" evidence="3">
    <location>
        <begin position="61"/>
        <end position="84"/>
    </location>
</feature>
<evidence type="ECO:0000313" key="4">
    <source>
        <dbReference type="EMBL" id="AFL87829.1"/>
    </source>
</evidence>
<dbReference type="STRING" id="926566.Terro_1522"/>
<dbReference type="Proteomes" id="UP000006056">
    <property type="component" value="Chromosome"/>
</dbReference>
<keyword evidence="5" id="KW-1185">Reference proteome</keyword>
<keyword evidence="2" id="KW-1003">Cell membrane</keyword>
<evidence type="ECO:0000256" key="1">
    <source>
        <dbReference type="ARBA" id="ARBA00010692"/>
    </source>
</evidence>
<protein>
    <recommendedName>
        <fullName evidence="2">Biotin transporter</fullName>
    </recommendedName>
</protein>